<feature type="active site" description="Nucleophile" evidence="2 3">
    <location>
        <position position="182"/>
    </location>
</feature>
<keyword evidence="1 2" id="KW-0808">Transferase</keyword>
<reference evidence="6 8" key="2">
    <citation type="submission" date="2018-12" db="EMBL/GenBank/DDBJ databases">
        <authorList>
            <person name="hu s."/>
            <person name="Xu Y."/>
            <person name="Xu B."/>
            <person name="Li F."/>
        </authorList>
    </citation>
    <scope>NUCLEOTIDE SEQUENCE [LARGE SCALE GENOMIC DNA]</scope>
    <source>
        <strain evidence="6 8">KSW2-17</strain>
    </source>
</reference>
<feature type="binding site" evidence="2">
    <location>
        <position position="254"/>
    </location>
    <ligand>
        <name>substrate</name>
    </ligand>
</feature>
<evidence type="ECO:0000313" key="8">
    <source>
        <dbReference type="Proteomes" id="UP000268291"/>
    </source>
</evidence>
<evidence type="ECO:0000256" key="3">
    <source>
        <dbReference type="PIRSR" id="PIRSR000443-1"/>
    </source>
</evidence>
<evidence type="ECO:0000259" key="4">
    <source>
        <dbReference type="Pfam" id="PF00561"/>
    </source>
</evidence>
<protein>
    <recommendedName>
        <fullName evidence="2">Homoserine O-acetyltransferase</fullName>
        <shortName evidence="2">HAT</shortName>
        <ecNumber evidence="2">2.3.1.31</ecNumber>
    </recommendedName>
    <alternativeName>
        <fullName evidence="2">Homoserine transacetylase</fullName>
        <shortName evidence="2">HTA</shortName>
    </alternativeName>
</protein>
<dbReference type="NCBIfam" id="NF001209">
    <property type="entry name" value="PRK00175.1"/>
    <property type="match status" value="1"/>
</dbReference>
<dbReference type="AlphaFoldDB" id="A0A2P8GY49"/>
<gene>
    <name evidence="2" type="primary">metXA</name>
    <name evidence="5" type="ORF">CLV49_2494</name>
    <name evidence="6" type="ORF">ELQ93_06760</name>
</gene>
<name>A0A2P8GY49_9MICO</name>
<organism evidence="5 7">
    <name type="scientific">Labedella gwakjiensis</name>
    <dbReference type="NCBI Taxonomy" id="390269"/>
    <lineage>
        <taxon>Bacteria</taxon>
        <taxon>Bacillati</taxon>
        <taxon>Actinomycetota</taxon>
        <taxon>Actinomycetes</taxon>
        <taxon>Micrococcales</taxon>
        <taxon>Microbacteriaceae</taxon>
        <taxon>Labedella</taxon>
    </lineage>
</organism>
<evidence type="ECO:0000256" key="1">
    <source>
        <dbReference type="ARBA" id="ARBA00022679"/>
    </source>
</evidence>
<dbReference type="GO" id="GO:0009092">
    <property type="term" value="P:homoserine metabolic process"/>
    <property type="evidence" value="ECO:0007669"/>
    <property type="project" value="TreeGrafter"/>
</dbReference>
<dbReference type="Gene3D" id="3.40.50.1820">
    <property type="entry name" value="alpha/beta hydrolase"/>
    <property type="match status" value="1"/>
</dbReference>
<dbReference type="Proteomes" id="UP000241203">
    <property type="component" value="Unassembled WGS sequence"/>
</dbReference>
<comment type="function">
    <text evidence="2">Transfers an acetyl group from acetyl-CoA to L-homoserine, forming acetyl-L-homoserine.</text>
</comment>
<dbReference type="PANTHER" id="PTHR32268:SF11">
    <property type="entry name" value="HOMOSERINE O-ACETYLTRANSFERASE"/>
    <property type="match status" value="1"/>
</dbReference>
<evidence type="ECO:0000313" key="6">
    <source>
        <dbReference type="EMBL" id="RUQ86670.1"/>
    </source>
</evidence>
<feature type="active site" evidence="2 3">
    <location>
        <position position="381"/>
    </location>
</feature>
<dbReference type="EC" id="2.3.1.31" evidence="2"/>
<evidence type="ECO:0000313" key="7">
    <source>
        <dbReference type="Proteomes" id="UP000241203"/>
    </source>
</evidence>
<keyword evidence="2" id="KW-0963">Cytoplasm</keyword>
<comment type="caution">
    <text evidence="2">Lacks conserved residue(s) required for the propagation of feature annotation.</text>
</comment>
<evidence type="ECO:0000313" key="5">
    <source>
        <dbReference type="EMBL" id="PSL38865.1"/>
    </source>
</evidence>
<comment type="similarity">
    <text evidence="2">Belongs to the AB hydrolase superfamily. MetX family.</text>
</comment>
<feature type="active site" evidence="2 3">
    <location>
        <position position="348"/>
    </location>
</feature>
<comment type="catalytic activity">
    <reaction evidence="2">
        <text>L-homoserine + acetyl-CoA = O-acetyl-L-homoserine + CoA</text>
        <dbReference type="Rhea" id="RHEA:13701"/>
        <dbReference type="ChEBI" id="CHEBI:57287"/>
        <dbReference type="ChEBI" id="CHEBI:57288"/>
        <dbReference type="ChEBI" id="CHEBI:57476"/>
        <dbReference type="ChEBI" id="CHEBI:57716"/>
        <dbReference type="EC" id="2.3.1.31"/>
    </reaction>
</comment>
<dbReference type="InterPro" id="IPR008220">
    <property type="entry name" value="HAT_MetX-like"/>
</dbReference>
<dbReference type="Proteomes" id="UP000268291">
    <property type="component" value="Unassembled WGS sequence"/>
</dbReference>
<comment type="subunit">
    <text evidence="2">Homodimer.</text>
</comment>
<dbReference type="NCBIfam" id="TIGR01392">
    <property type="entry name" value="homoserO_Ac_trn"/>
    <property type="match status" value="1"/>
</dbReference>
<feature type="binding site" evidence="2">
    <location>
        <position position="382"/>
    </location>
    <ligand>
        <name>substrate</name>
    </ligand>
</feature>
<keyword evidence="8" id="KW-1185">Reference proteome</keyword>
<dbReference type="SUPFAM" id="SSF53474">
    <property type="entry name" value="alpha/beta-Hydrolases"/>
    <property type="match status" value="1"/>
</dbReference>
<comment type="pathway">
    <text evidence="2">Amino-acid biosynthesis; L-methionine biosynthesis via de novo pathway; O-acetyl-L-homoserine from L-homoserine: step 1/1.</text>
</comment>
<dbReference type="EMBL" id="RZGY01000001">
    <property type="protein sequence ID" value="RUQ86670.1"/>
    <property type="molecule type" value="Genomic_DNA"/>
</dbReference>
<keyword evidence="2" id="KW-0028">Amino-acid biosynthesis</keyword>
<dbReference type="UniPathway" id="UPA00051">
    <property type="reaction ID" value="UER00074"/>
</dbReference>
<accession>A0A2P8GY49</accession>
<keyword evidence="2 6" id="KW-0012">Acyltransferase</keyword>
<feature type="domain" description="AB hydrolase-1" evidence="4">
    <location>
        <begin position="77"/>
        <end position="385"/>
    </location>
</feature>
<sequence length="401" mass="43280">MDWQTPEDTVPSRIVTDAEVRSLLGRPPATGAWRDGDPVANRRFADLGPLDLEFGGHLPHVRLAYETWGELSPSRDNAVLITHALTGDSHARGDAGPGQPTAGWWDQIVGPGLAVDTDRWFVVVPNMLGGCQGSTGPASFAPDGREWGARFPSVSVRDQVTAQALLADSFGVDRWAAVIGGSMGGMHALEWAVGLPERLDRVAILASPPVTTADQIALNSVQLEAIRMDPAWHGGSYYDAADGGGPHRGLALARRMALLQYRSSTELNDRFGRRWQSDIDPLADSGRFAISSYLDFHGNKFTRRFDANSYITLVDAMNSHDIGRGRGSVEEALSRVTARTLVVGIDSDRLFPLDGQRRIAAGITTNIDGDDAAVIVSDFGHDGFLIEFDAVSDHLARIFAS</sequence>
<keyword evidence="2" id="KW-0486">Methionine biosynthesis</keyword>
<dbReference type="GO" id="GO:0005737">
    <property type="term" value="C:cytoplasm"/>
    <property type="evidence" value="ECO:0007669"/>
    <property type="project" value="UniProtKB-SubCell"/>
</dbReference>
<comment type="caution">
    <text evidence="5">The sequence shown here is derived from an EMBL/GenBank/DDBJ whole genome shotgun (WGS) entry which is preliminary data.</text>
</comment>
<evidence type="ECO:0000256" key="2">
    <source>
        <dbReference type="HAMAP-Rule" id="MF_00296"/>
    </source>
</evidence>
<reference evidence="5 7" key="1">
    <citation type="submission" date="2018-03" db="EMBL/GenBank/DDBJ databases">
        <title>Genomic Encyclopedia of Archaeal and Bacterial Type Strains, Phase II (KMG-II): from individual species to whole genera.</title>
        <authorList>
            <person name="Goeker M."/>
        </authorList>
    </citation>
    <scope>NUCLEOTIDE SEQUENCE [LARGE SCALE GENOMIC DNA]</scope>
    <source>
        <strain evidence="5 7">DSM 21548</strain>
    </source>
</reference>
<dbReference type="GO" id="GO:0004414">
    <property type="term" value="F:homoserine O-acetyltransferase activity"/>
    <property type="evidence" value="ECO:0007669"/>
    <property type="project" value="UniProtKB-UniRule"/>
</dbReference>
<dbReference type="PANTHER" id="PTHR32268">
    <property type="entry name" value="HOMOSERINE O-ACETYLTRANSFERASE"/>
    <property type="match status" value="1"/>
</dbReference>
<dbReference type="InterPro" id="IPR029058">
    <property type="entry name" value="AB_hydrolase_fold"/>
</dbReference>
<proteinExistence type="inferred from homology"/>
<dbReference type="GO" id="GO:0009086">
    <property type="term" value="P:methionine biosynthetic process"/>
    <property type="evidence" value="ECO:0007669"/>
    <property type="project" value="UniProtKB-UniRule"/>
</dbReference>
<comment type="subcellular location">
    <subcellularLocation>
        <location evidence="2">Cytoplasm</location>
    </subcellularLocation>
</comment>
<dbReference type="OrthoDB" id="9800754at2"/>
<dbReference type="InterPro" id="IPR000073">
    <property type="entry name" value="AB_hydrolase_1"/>
</dbReference>
<dbReference type="RefSeq" id="WP_106563808.1">
    <property type="nucleotide sequence ID" value="NZ_PYAU01000001.1"/>
</dbReference>
<dbReference type="PIRSF" id="PIRSF000443">
    <property type="entry name" value="Homoser_Ac_trans"/>
    <property type="match status" value="1"/>
</dbReference>
<dbReference type="HAMAP" id="MF_00296">
    <property type="entry name" value="MetX_acyltransf"/>
    <property type="match status" value="1"/>
</dbReference>
<dbReference type="EMBL" id="PYAU01000001">
    <property type="protein sequence ID" value="PSL38865.1"/>
    <property type="molecule type" value="Genomic_DNA"/>
</dbReference>
<dbReference type="Pfam" id="PF00561">
    <property type="entry name" value="Abhydrolase_1"/>
    <property type="match status" value="1"/>
</dbReference>